<feature type="domain" description="SbsA Ig-like" evidence="3">
    <location>
        <begin position="1350"/>
        <end position="1451"/>
    </location>
</feature>
<gene>
    <name evidence="6" type="ORF">GCM10010191_30870</name>
</gene>
<dbReference type="Pfam" id="PF13313">
    <property type="entry name" value="DUF4082"/>
    <property type="match status" value="4"/>
</dbReference>
<evidence type="ECO:0000259" key="3">
    <source>
        <dbReference type="Pfam" id="PF13205"/>
    </source>
</evidence>
<reference evidence="6 7" key="1">
    <citation type="journal article" date="2019" name="Int. J. Syst. Evol. Microbiol.">
        <title>The Global Catalogue of Microorganisms (GCM) 10K type strain sequencing project: providing services to taxonomists for standard genome sequencing and annotation.</title>
        <authorList>
            <consortium name="The Broad Institute Genomics Platform"/>
            <consortium name="The Broad Institute Genome Sequencing Center for Infectious Disease"/>
            <person name="Wu L."/>
            <person name="Ma J."/>
        </authorList>
    </citation>
    <scope>NUCLEOTIDE SEQUENCE [LARGE SCALE GENOMIC DNA]</scope>
    <source>
        <strain evidence="6 7">JCM 3325</strain>
    </source>
</reference>
<sequence>MNAVPIRLGLRVRVCLLLLFALFAGGMAALGTPAVRAAAGPCDAGGNPVACENSKPGSPSEEWEKASGGGQTIEGFTTSFSVNVGQTVQFKINTPATRYSISIYRMGYYGGNGARKIAEIAPSAALPQRQPACLTDDASGLVDCGNWGVSASWPVPATAVSGIYFAHLVRTDGEGDDNHVVFVVRDDASRSAMVFKTSDTTWQAYNKWGGNSLYAGDSTAAPGRAVKVSYNRPFGTREDTPWGRDFVFANEYPMVRFMEANGYDVSYIGSWDADARGQLIRNHKVFLSVGHDEYWSAAERANVEAARDAGVHLAFFSGNEVYWKTRWEGGAGSPAVSHRTLVAYKETRANAKIDPSQEWTGTWRDPRFSPPHDGGRPENGLTGTIFTVNCCGVALKVPAADGKMRFWRGTAVAGQSAGSTMTLVDQTVGYEWDEDLDNGARPPGLVRMSSTTAEVPEKLIDYGSEVAPGTATHALTLYRAASGALVFGGGTVQWSWGLDAVHDMPSDGPTSPDPNIRQATVNLFADMGVQPVTLQSGLARAAASTDRSPPVSAVTSPAPGADVVNGRTLTISGTASDAGGGQVGGVEVSTDGGTTWRAAKGRATWTYEWDATGNGPVTIKTRAVDDSGNIETPGAGTTFDVACPCRMFGDSAVPARPSDSDTTATELGVKFKAASNGWVTGVRFYKGQGNTGTHTGTLWDKDGNRLSSTTFAGETASGWQTASFPTPVQVQAGETYVASYFAPNGRYAADPAYFSLKEHSTPPLTGLKADAPGGNGVYRSGYSGFPQSTFNGGNYYVDVTFVTVKPPDTMKPTVVDNAPYAGSSSVKTSTRPTVTFSEPIRQGTPSFTLKDGTNTIPGTASLDESRTVLTFTPSSDLPGSKKLTASVTGAADDAGNVMETFGYSFTTAKPAPIPGQCPCSIWPDDAAPAVEGVNDANEIELGVRFTADRDGFVNGIRFYKGRNNDGTHIGTLWNKDGGQLATATFSNESTLGWQEVTFSTPVQVQAGETYVASYHTTKGWYSATYGGLGGVVDNPPLQALANGSGGGNGVYKYGPRGFPNQSYGATNYWVDLVFTPPPDTTPPTVSKSSPANEATSVPTGAKVKVTFNEPVRSGSPVFTLAGPSGQEVAGSAVLDATGRTLTFTPSSGLAAATRYTASASGAKDAAGNTMAGTTRWSFTTSGACPCTVFPSDAVPTTAADSDTRAIEVGVKFTADRAGWVSGVRFYKGPGNTGTHTGSLWRQDGTRMAQGTFTNETASGWQTLTFSAPVAVAAGTTYVASYHAPNGHYSADAGFFNAAYDNAPLRGLATGSTPGGNGVYTYSASSRFPSSTWGGANYWVDAIFTDADPGDTTKPTAETVDPTNGGTSVPRAARPSVRFDEPVQGGTIQFTMTGPGGTQVDGAVSYNPDTRTATFTPTSPLAWTTKYTATVQGAKDLAGNAMAGARTWSFTTAKQTTPGQCPCSIWPDEASPQIADVDDGGSVELGLKFRADSNGWVTGVRFYKGAQNTGTHTGSLWDKDGNRLATATFTNESAAGWQEVQFAAPVQVTAGTTYVVSYLAPNGHYSATVGGFQNQGVDAPPLHALRSGEDGPNGVYRYGTGGFPATASDSNYWVDAIFTTTAP</sequence>
<keyword evidence="7" id="KW-1185">Reference proteome</keyword>
<organism evidence="6 7">
    <name type="scientific">Actinomadura vinacea</name>
    <dbReference type="NCBI Taxonomy" id="115336"/>
    <lineage>
        <taxon>Bacteria</taxon>
        <taxon>Bacillati</taxon>
        <taxon>Actinomycetota</taxon>
        <taxon>Actinomycetes</taxon>
        <taxon>Streptosporangiales</taxon>
        <taxon>Thermomonosporaceae</taxon>
        <taxon>Actinomadura</taxon>
    </lineage>
</organism>
<feature type="domain" description="DUF4082" evidence="4">
    <location>
        <begin position="1469"/>
        <end position="1613"/>
    </location>
</feature>
<dbReference type="Pfam" id="PF13205">
    <property type="entry name" value="Big_5"/>
    <property type="match status" value="3"/>
</dbReference>
<feature type="domain" description="N,N-dimethylformamidase beta subunit-like C-terminal" evidence="5">
    <location>
        <begin position="101"/>
        <end position="499"/>
    </location>
</feature>
<feature type="domain" description="DUF4082" evidence="4">
    <location>
        <begin position="1193"/>
        <end position="1339"/>
    </location>
</feature>
<name>A0ABN3J117_9ACTN</name>
<feature type="compositionally biased region" description="Polar residues" evidence="2">
    <location>
        <begin position="1352"/>
        <end position="1366"/>
    </location>
</feature>
<dbReference type="InterPro" id="IPR025141">
    <property type="entry name" value="DUF4082"/>
</dbReference>
<evidence type="ECO:0000259" key="4">
    <source>
        <dbReference type="Pfam" id="PF13313"/>
    </source>
</evidence>
<evidence type="ECO:0000313" key="7">
    <source>
        <dbReference type="Proteomes" id="UP001501231"/>
    </source>
</evidence>
<evidence type="ECO:0000313" key="6">
    <source>
        <dbReference type="EMBL" id="GAA2418064.1"/>
    </source>
</evidence>
<dbReference type="InterPro" id="IPR014755">
    <property type="entry name" value="Cu-Rt/internalin_Ig-like"/>
</dbReference>
<dbReference type="InterPro" id="IPR014756">
    <property type="entry name" value="Ig_E-set"/>
</dbReference>
<protein>
    <recommendedName>
        <fullName evidence="8">DUF4082 domain-containing protein</fullName>
    </recommendedName>
</protein>
<proteinExistence type="predicted"/>
<feature type="region of interest" description="Disordered" evidence="2">
    <location>
        <begin position="822"/>
        <end position="854"/>
    </location>
</feature>
<accession>A0ABN3J117</accession>
<feature type="compositionally biased region" description="Polar residues" evidence="2">
    <location>
        <begin position="843"/>
        <end position="854"/>
    </location>
</feature>
<feature type="domain" description="SbsA Ig-like" evidence="3">
    <location>
        <begin position="808"/>
        <end position="907"/>
    </location>
</feature>
<dbReference type="InterPro" id="IPR032812">
    <property type="entry name" value="SbsA_Ig"/>
</dbReference>
<dbReference type="Pfam" id="PF17957">
    <property type="entry name" value="Big_7"/>
    <property type="match status" value="1"/>
</dbReference>
<feature type="compositionally biased region" description="Polar residues" evidence="2">
    <location>
        <begin position="822"/>
        <end position="836"/>
    </location>
</feature>
<dbReference type="Proteomes" id="UP001501231">
    <property type="component" value="Unassembled WGS sequence"/>
</dbReference>
<dbReference type="EMBL" id="BAAARW010000012">
    <property type="protein sequence ID" value="GAA2418064.1"/>
    <property type="molecule type" value="Genomic_DNA"/>
</dbReference>
<evidence type="ECO:0008006" key="8">
    <source>
        <dbReference type="Google" id="ProtNLM"/>
    </source>
</evidence>
<feature type="domain" description="SbsA Ig-like" evidence="3">
    <location>
        <begin position="1079"/>
        <end position="1180"/>
    </location>
</feature>
<feature type="region of interest" description="Disordered" evidence="2">
    <location>
        <begin position="357"/>
        <end position="376"/>
    </location>
</feature>
<dbReference type="Gene3D" id="2.60.40.650">
    <property type="match status" value="1"/>
</dbReference>
<feature type="domain" description="DUF4082" evidence="4">
    <location>
        <begin position="926"/>
        <end position="1070"/>
    </location>
</feature>
<feature type="domain" description="DUF4082" evidence="4">
    <location>
        <begin position="652"/>
        <end position="797"/>
    </location>
</feature>
<evidence type="ECO:0000256" key="2">
    <source>
        <dbReference type="SAM" id="MobiDB-lite"/>
    </source>
</evidence>
<evidence type="ECO:0000256" key="1">
    <source>
        <dbReference type="ARBA" id="ARBA00022729"/>
    </source>
</evidence>
<evidence type="ECO:0000259" key="5">
    <source>
        <dbReference type="Pfam" id="PF20254"/>
    </source>
</evidence>
<dbReference type="SUPFAM" id="SSF81296">
    <property type="entry name" value="E set domains"/>
    <property type="match status" value="1"/>
</dbReference>
<keyword evidence="1" id="KW-0732">Signal</keyword>
<dbReference type="InterPro" id="IPR046540">
    <property type="entry name" value="DMFA2_C"/>
</dbReference>
<dbReference type="Gene3D" id="2.60.40.1220">
    <property type="match status" value="3"/>
</dbReference>
<dbReference type="Pfam" id="PF20254">
    <property type="entry name" value="DMFA2_C"/>
    <property type="match status" value="1"/>
</dbReference>
<comment type="caution">
    <text evidence="6">The sequence shown here is derived from an EMBL/GenBank/DDBJ whole genome shotgun (WGS) entry which is preliminary data.</text>
</comment>
<feature type="region of interest" description="Disordered" evidence="2">
    <location>
        <begin position="1349"/>
        <end position="1372"/>
    </location>
</feature>